<dbReference type="RefSeq" id="WP_240129631.1">
    <property type="nucleotide sequence ID" value="NZ_JACSDI010000001.1"/>
</dbReference>
<organism evidence="9 10">
    <name type="scientific">Shewanella cutis</name>
    <dbReference type="NCBI Taxonomy" id="2766780"/>
    <lineage>
        <taxon>Bacteria</taxon>
        <taxon>Pseudomonadati</taxon>
        <taxon>Pseudomonadota</taxon>
        <taxon>Gammaproteobacteria</taxon>
        <taxon>Alteromonadales</taxon>
        <taxon>Shewanellaceae</taxon>
        <taxon>Shewanella</taxon>
    </lineage>
</organism>
<evidence type="ECO:0000256" key="1">
    <source>
        <dbReference type="ARBA" id="ARBA00008348"/>
    </source>
</evidence>
<evidence type="ECO:0000256" key="3">
    <source>
        <dbReference type="ARBA" id="ARBA00036390"/>
    </source>
</evidence>
<dbReference type="CDD" id="cd02554">
    <property type="entry name" value="PseudoU_synth_RluF"/>
    <property type="match status" value="1"/>
</dbReference>
<dbReference type="PANTHER" id="PTHR47683:SF2">
    <property type="entry name" value="RNA-BINDING S4 DOMAIN-CONTAINING PROTEIN"/>
    <property type="match status" value="1"/>
</dbReference>
<accession>A0ABS9QRD8</accession>
<comment type="catalytic activity">
    <reaction evidence="3">
        <text>uridine(35) in tRNA(Tyr) = pseudouridine(35) in tRNA(Tyr)</text>
        <dbReference type="Rhea" id="RHEA:60556"/>
        <dbReference type="Rhea" id="RHEA-COMP:15607"/>
        <dbReference type="Rhea" id="RHEA-COMP:15608"/>
        <dbReference type="ChEBI" id="CHEBI:65314"/>
        <dbReference type="ChEBI" id="CHEBI:65315"/>
    </reaction>
</comment>
<dbReference type="SUPFAM" id="SSF55174">
    <property type="entry name" value="Alpha-L RNA-binding motif"/>
    <property type="match status" value="1"/>
</dbReference>
<protein>
    <recommendedName>
        <fullName evidence="6">Pseudouridine synthase</fullName>
        <ecNumber evidence="6">5.4.99.-</ecNumber>
    </recommendedName>
</protein>
<dbReference type="InterPro" id="IPR020094">
    <property type="entry name" value="TruA/RsuA/RluB/E/F_N"/>
</dbReference>
<feature type="domain" description="Pseudouridine synthase RsuA/RluA-like" evidence="7">
    <location>
        <begin position="68"/>
        <end position="193"/>
    </location>
</feature>
<dbReference type="PROSITE" id="PS01149">
    <property type="entry name" value="PSI_RSU"/>
    <property type="match status" value="1"/>
</dbReference>
<dbReference type="PANTHER" id="PTHR47683">
    <property type="entry name" value="PSEUDOURIDINE SYNTHASE FAMILY PROTEIN-RELATED"/>
    <property type="match status" value="1"/>
</dbReference>
<dbReference type="InterPro" id="IPR000748">
    <property type="entry name" value="PsdUridine_synth_RsuA/RluB/E/F"/>
</dbReference>
<feature type="domain" description="RNA-binding S4" evidence="8">
    <location>
        <begin position="1"/>
        <end position="35"/>
    </location>
</feature>
<dbReference type="InterPro" id="IPR002942">
    <property type="entry name" value="S4_RNA-bd"/>
</dbReference>
<gene>
    <name evidence="9" type="ORF">H9J30_03150</name>
</gene>
<dbReference type="EC" id="5.4.99.-" evidence="6"/>
<dbReference type="EMBL" id="JACSDI010000001">
    <property type="protein sequence ID" value="MCG9962922.1"/>
    <property type="molecule type" value="Genomic_DNA"/>
</dbReference>
<dbReference type="InterPro" id="IPR036986">
    <property type="entry name" value="S4_RNA-bd_sf"/>
</dbReference>
<evidence type="ECO:0000313" key="9">
    <source>
        <dbReference type="EMBL" id="MCG9962922.1"/>
    </source>
</evidence>
<evidence type="ECO:0000259" key="8">
    <source>
        <dbReference type="Pfam" id="PF01479"/>
    </source>
</evidence>
<sequence>MRLAKYLAQCGLSSRREACRLIEAGRITLNGKIAKHTDPVLLDADGRCLDRILLDEEPILGTEALAYWLLNKAVGTDCRLLEGDKSSLLHLLPPTPRLYPVGRLDKDSRGLLLLTNDGELTHKLMHPSFAHSKTYHVLLDRPFTDEFIAQMASGVQYKEVHTLPCQVCRLSEDKFEIVLTQGLNRQIRRMASALGYKVIDLQRIALMTLRLAGGAEYSCTEAALTEGDMRPLTREEITTLKAALAII</sequence>
<name>A0ABS9QRD8_9GAMM</name>
<evidence type="ECO:0000313" key="10">
    <source>
        <dbReference type="Proteomes" id="UP000829384"/>
    </source>
</evidence>
<dbReference type="Pfam" id="PF00849">
    <property type="entry name" value="PseudoU_synth_2"/>
    <property type="match status" value="1"/>
</dbReference>
<comment type="caution">
    <text evidence="9">The sequence shown here is derived from an EMBL/GenBank/DDBJ whole genome shotgun (WGS) entry which is preliminary data.</text>
</comment>
<evidence type="ECO:0000259" key="7">
    <source>
        <dbReference type="Pfam" id="PF00849"/>
    </source>
</evidence>
<evidence type="ECO:0000256" key="5">
    <source>
        <dbReference type="PROSITE-ProRule" id="PRU00182"/>
    </source>
</evidence>
<evidence type="ECO:0000256" key="6">
    <source>
        <dbReference type="RuleBase" id="RU003887"/>
    </source>
</evidence>
<dbReference type="Proteomes" id="UP000829384">
    <property type="component" value="Unassembled WGS sequence"/>
</dbReference>
<dbReference type="Pfam" id="PF01479">
    <property type="entry name" value="S4"/>
    <property type="match status" value="1"/>
</dbReference>
<keyword evidence="10" id="KW-1185">Reference proteome</keyword>
<evidence type="ECO:0000256" key="2">
    <source>
        <dbReference type="ARBA" id="ARBA00023235"/>
    </source>
</evidence>
<evidence type="ECO:0000256" key="4">
    <source>
        <dbReference type="ARBA" id="ARBA00036535"/>
    </source>
</evidence>
<dbReference type="CDD" id="cd00165">
    <property type="entry name" value="S4"/>
    <property type="match status" value="1"/>
</dbReference>
<comment type="similarity">
    <text evidence="1 6">Belongs to the pseudouridine synthase RsuA family.</text>
</comment>
<dbReference type="Gene3D" id="3.30.70.1560">
    <property type="entry name" value="Alpha-L RNA-binding motif"/>
    <property type="match status" value="1"/>
</dbReference>
<keyword evidence="2 6" id="KW-0413">Isomerase</keyword>
<reference evidence="9 10" key="1">
    <citation type="submission" date="2020-08" db="EMBL/GenBank/DDBJ databases">
        <title>Whole genome sequence of Shewanella sp strain PS-2.</title>
        <authorList>
            <person name="Das S.K."/>
        </authorList>
    </citation>
    <scope>NUCLEOTIDE SEQUENCE [LARGE SCALE GENOMIC DNA]</scope>
    <source>
        <strain evidence="9 10">PS-2</strain>
    </source>
</reference>
<dbReference type="InterPro" id="IPR018496">
    <property type="entry name" value="PsdUridine_synth_RsuA/RluB_CS"/>
</dbReference>
<dbReference type="Gene3D" id="3.10.290.10">
    <property type="entry name" value="RNA-binding S4 domain"/>
    <property type="match status" value="1"/>
</dbReference>
<dbReference type="InterPro" id="IPR020103">
    <property type="entry name" value="PsdUridine_synth_cat_dom_sf"/>
</dbReference>
<dbReference type="InterPro" id="IPR050343">
    <property type="entry name" value="RsuA_PseudoU_synthase"/>
</dbReference>
<dbReference type="PROSITE" id="PS50889">
    <property type="entry name" value="S4"/>
    <property type="match status" value="1"/>
</dbReference>
<dbReference type="SUPFAM" id="SSF55120">
    <property type="entry name" value="Pseudouridine synthase"/>
    <property type="match status" value="1"/>
</dbReference>
<comment type="catalytic activity">
    <reaction evidence="4">
        <text>uridine(2604) in 23S rRNA = pseudouridine(2604) in 23S rRNA</text>
        <dbReference type="Rhea" id="RHEA:38875"/>
        <dbReference type="Rhea" id="RHEA-COMP:10093"/>
        <dbReference type="Rhea" id="RHEA-COMP:10094"/>
        <dbReference type="ChEBI" id="CHEBI:65314"/>
        <dbReference type="ChEBI" id="CHEBI:65315"/>
        <dbReference type="EC" id="5.4.99.21"/>
    </reaction>
</comment>
<dbReference type="InterPro" id="IPR006145">
    <property type="entry name" value="PsdUridine_synth_RsuA/RluA"/>
</dbReference>
<dbReference type="Gene3D" id="3.30.70.580">
    <property type="entry name" value="Pseudouridine synthase I, catalytic domain, N-terminal subdomain"/>
    <property type="match status" value="1"/>
</dbReference>
<dbReference type="InterPro" id="IPR042092">
    <property type="entry name" value="PsdUridine_s_RsuA/RluB/E/F_cat"/>
</dbReference>
<dbReference type="NCBIfam" id="TIGR00093">
    <property type="entry name" value="pseudouridine synthase"/>
    <property type="match status" value="1"/>
</dbReference>
<proteinExistence type="inferred from homology"/>
<keyword evidence="5" id="KW-0694">RNA-binding</keyword>